<dbReference type="EMBL" id="BTFZ01000019">
    <property type="protein sequence ID" value="GMM38312.1"/>
    <property type="molecule type" value="Genomic_DNA"/>
</dbReference>
<feature type="domain" description="N-acetyltransferase" evidence="7">
    <location>
        <begin position="33"/>
        <end position="176"/>
    </location>
</feature>
<dbReference type="Gene3D" id="3.40.630.30">
    <property type="match status" value="1"/>
</dbReference>
<name>A0AAV5QUT3_9ASCO</name>
<dbReference type="CDD" id="cd04301">
    <property type="entry name" value="NAT_SF"/>
    <property type="match status" value="1"/>
</dbReference>
<evidence type="ECO:0000313" key="9">
    <source>
        <dbReference type="Proteomes" id="UP001360560"/>
    </source>
</evidence>
<sequence>MSLKAPIYSNSQTLSSASLASNFSTTSQLHSDYLIRPIEADDYEGVVATLSVLTKVGQLSKEKFSSTVEYLKKHSDIYNTVVIVNQAKDNMIVGVGSIFIEQKIIHECGKVGHIEDIAISGEEQGRKLGYHLIKHLTEIGSDQGCYKVILDCAEKNIKFYEKCGYTNEGFEMAARF</sequence>
<dbReference type="InterPro" id="IPR039143">
    <property type="entry name" value="GNPNAT1-like"/>
</dbReference>
<comment type="catalytic activity">
    <reaction evidence="5 6">
        <text>D-glucosamine 6-phosphate + acetyl-CoA = N-acetyl-D-glucosamine 6-phosphate + CoA + H(+)</text>
        <dbReference type="Rhea" id="RHEA:10292"/>
        <dbReference type="ChEBI" id="CHEBI:15378"/>
        <dbReference type="ChEBI" id="CHEBI:57287"/>
        <dbReference type="ChEBI" id="CHEBI:57288"/>
        <dbReference type="ChEBI" id="CHEBI:57513"/>
        <dbReference type="ChEBI" id="CHEBI:58725"/>
        <dbReference type="EC" id="2.3.1.4"/>
    </reaction>
</comment>
<dbReference type="GO" id="GO:0004343">
    <property type="term" value="F:glucosamine 6-phosphate N-acetyltransferase activity"/>
    <property type="evidence" value="ECO:0007669"/>
    <property type="project" value="UniProtKB-UniRule"/>
</dbReference>
<dbReference type="Pfam" id="PF00583">
    <property type="entry name" value="Acetyltransf_1"/>
    <property type="match status" value="1"/>
</dbReference>
<comment type="pathway">
    <text evidence="1 6">Nucleotide-sugar biosynthesis; UDP-N-acetyl-alpha-D-glucosamine biosynthesis; N-acetyl-alpha-D-glucosamine 1-phosphate from alpha-D-glucosamine 6-phosphate (route I): step 1/2.</text>
</comment>
<evidence type="ECO:0000256" key="2">
    <source>
        <dbReference type="ARBA" id="ARBA00006048"/>
    </source>
</evidence>
<keyword evidence="4 6" id="KW-0012">Acyltransferase</keyword>
<evidence type="ECO:0000313" key="8">
    <source>
        <dbReference type="EMBL" id="GMM38312.1"/>
    </source>
</evidence>
<evidence type="ECO:0000259" key="7">
    <source>
        <dbReference type="PROSITE" id="PS51186"/>
    </source>
</evidence>
<comment type="caution">
    <text evidence="8">The sequence shown here is derived from an EMBL/GenBank/DDBJ whole genome shotgun (WGS) entry which is preliminary data.</text>
</comment>
<evidence type="ECO:0000256" key="6">
    <source>
        <dbReference type="RuleBase" id="RU365086"/>
    </source>
</evidence>
<dbReference type="InterPro" id="IPR016181">
    <property type="entry name" value="Acyl_CoA_acyltransferase"/>
</dbReference>
<dbReference type="EC" id="2.3.1.4" evidence="6"/>
<dbReference type="RefSeq" id="XP_064855308.1">
    <property type="nucleotide sequence ID" value="XM_064999236.1"/>
</dbReference>
<dbReference type="AlphaFoldDB" id="A0AAV5QUT3"/>
<evidence type="ECO:0000256" key="5">
    <source>
        <dbReference type="ARBA" id="ARBA00048964"/>
    </source>
</evidence>
<dbReference type="Proteomes" id="UP001360560">
    <property type="component" value="Unassembled WGS sequence"/>
</dbReference>
<keyword evidence="9" id="KW-1185">Reference proteome</keyword>
<dbReference type="GO" id="GO:0006048">
    <property type="term" value="P:UDP-N-acetylglucosamine biosynthetic process"/>
    <property type="evidence" value="ECO:0007669"/>
    <property type="project" value="UniProtKB-UniRule"/>
</dbReference>
<evidence type="ECO:0000256" key="1">
    <source>
        <dbReference type="ARBA" id="ARBA00004832"/>
    </source>
</evidence>
<dbReference type="PROSITE" id="PS51186">
    <property type="entry name" value="GNAT"/>
    <property type="match status" value="1"/>
</dbReference>
<dbReference type="FunFam" id="3.40.630.30:FF:000105">
    <property type="entry name" value="Glucosamine 6-phosphate N-acetyltransferase"/>
    <property type="match status" value="1"/>
</dbReference>
<protein>
    <recommendedName>
        <fullName evidence="6">Glucosamine 6-phosphate N-acetyltransferase</fullName>
        <ecNumber evidence="6">2.3.1.4</ecNumber>
    </recommendedName>
</protein>
<proteinExistence type="inferred from homology"/>
<dbReference type="GeneID" id="90076301"/>
<evidence type="ECO:0000256" key="4">
    <source>
        <dbReference type="ARBA" id="ARBA00023315"/>
    </source>
</evidence>
<comment type="similarity">
    <text evidence="2 6">Belongs to the acetyltransferase family. GNA1 subfamily.</text>
</comment>
<dbReference type="PANTHER" id="PTHR13355">
    <property type="entry name" value="GLUCOSAMINE 6-PHOSPHATE N-ACETYLTRANSFERASE"/>
    <property type="match status" value="1"/>
</dbReference>
<reference evidence="8 9" key="1">
    <citation type="journal article" date="2023" name="Elife">
        <title>Identification of key yeast species and microbe-microbe interactions impacting larval growth of Drosophila in the wild.</title>
        <authorList>
            <person name="Mure A."/>
            <person name="Sugiura Y."/>
            <person name="Maeda R."/>
            <person name="Honda K."/>
            <person name="Sakurai N."/>
            <person name="Takahashi Y."/>
            <person name="Watada M."/>
            <person name="Katoh T."/>
            <person name="Gotoh A."/>
            <person name="Gotoh Y."/>
            <person name="Taniguchi I."/>
            <person name="Nakamura K."/>
            <person name="Hayashi T."/>
            <person name="Katayama T."/>
            <person name="Uemura T."/>
            <person name="Hattori Y."/>
        </authorList>
    </citation>
    <scope>NUCLEOTIDE SEQUENCE [LARGE SCALE GENOMIC DNA]</scope>
    <source>
        <strain evidence="8 9">SC-9</strain>
    </source>
</reference>
<evidence type="ECO:0000256" key="3">
    <source>
        <dbReference type="ARBA" id="ARBA00022679"/>
    </source>
</evidence>
<dbReference type="InterPro" id="IPR000182">
    <property type="entry name" value="GNAT_dom"/>
</dbReference>
<organism evidence="8 9">
    <name type="scientific">Saccharomycopsis crataegensis</name>
    <dbReference type="NCBI Taxonomy" id="43959"/>
    <lineage>
        <taxon>Eukaryota</taxon>
        <taxon>Fungi</taxon>
        <taxon>Dikarya</taxon>
        <taxon>Ascomycota</taxon>
        <taxon>Saccharomycotina</taxon>
        <taxon>Saccharomycetes</taxon>
        <taxon>Saccharomycopsidaceae</taxon>
        <taxon>Saccharomycopsis</taxon>
    </lineage>
</organism>
<gene>
    <name evidence="8" type="ORF">DASC09_056510</name>
</gene>
<keyword evidence="3 6" id="KW-0808">Transferase</keyword>
<dbReference type="PANTHER" id="PTHR13355:SF11">
    <property type="entry name" value="GLUCOSAMINE 6-PHOSPHATE N-ACETYLTRANSFERASE"/>
    <property type="match status" value="1"/>
</dbReference>
<accession>A0AAV5QUT3</accession>
<dbReference type="SUPFAM" id="SSF55729">
    <property type="entry name" value="Acyl-CoA N-acyltransferases (Nat)"/>
    <property type="match status" value="1"/>
</dbReference>